<keyword evidence="10" id="KW-1185">Reference proteome</keyword>
<reference evidence="9" key="2">
    <citation type="submission" date="2020-09" db="EMBL/GenBank/DDBJ databases">
        <authorList>
            <person name="Sun Q."/>
            <person name="Zhou Y."/>
        </authorList>
    </citation>
    <scope>NUCLEOTIDE SEQUENCE</scope>
    <source>
        <strain evidence="9">CGMCC 1.3617</strain>
    </source>
</reference>
<evidence type="ECO:0000256" key="7">
    <source>
        <dbReference type="ARBA" id="ARBA00049185"/>
    </source>
</evidence>
<keyword evidence="4" id="KW-0032">Aminotransferase</keyword>
<organism evidence="9 10">
    <name type="scientific">Neoroseomonas lacus</name>
    <dbReference type="NCBI Taxonomy" id="287609"/>
    <lineage>
        <taxon>Bacteria</taxon>
        <taxon>Pseudomonadati</taxon>
        <taxon>Pseudomonadota</taxon>
        <taxon>Alphaproteobacteria</taxon>
        <taxon>Acetobacterales</taxon>
        <taxon>Acetobacteraceae</taxon>
        <taxon>Neoroseomonas</taxon>
    </lineage>
</organism>
<dbReference type="InterPro" id="IPR015421">
    <property type="entry name" value="PyrdxlP-dep_Trfase_major"/>
</dbReference>
<evidence type="ECO:0000256" key="2">
    <source>
        <dbReference type="ARBA" id="ARBA00007441"/>
    </source>
</evidence>
<evidence type="ECO:0000313" key="9">
    <source>
        <dbReference type="EMBL" id="GGJ15410.1"/>
    </source>
</evidence>
<dbReference type="AlphaFoldDB" id="A0A917KIH2"/>
<dbReference type="GO" id="GO:0030170">
    <property type="term" value="F:pyridoxal phosphate binding"/>
    <property type="evidence" value="ECO:0007669"/>
    <property type="project" value="InterPro"/>
</dbReference>
<dbReference type="NCBIfam" id="NF005732">
    <property type="entry name" value="PRK07550.1"/>
    <property type="match status" value="1"/>
</dbReference>
<proteinExistence type="inferred from homology"/>
<dbReference type="GO" id="GO:0006520">
    <property type="term" value="P:amino acid metabolic process"/>
    <property type="evidence" value="ECO:0007669"/>
    <property type="project" value="InterPro"/>
</dbReference>
<protein>
    <recommendedName>
        <fullName evidence="3">aspartate transaminase</fullName>
        <ecNumber evidence="3">2.6.1.1</ecNumber>
    </recommendedName>
</protein>
<dbReference type="RefSeq" id="WP_188967231.1">
    <property type="nucleotide sequence ID" value="NZ_BMKW01000005.1"/>
</dbReference>
<dbReference type="InterPro" id="IPR015424">
    <property type="entry name" value="PyrdxlP-dep_Trfase"/>
</dbReference>
<feature type="domain" description="Aminotransferase class I/classII large" evidence="8">
    <location>
        <begin position="34"/>
        <end position="379"/>
    </location>
</feature>
<dbReference type="InterPro" id="IPR004839">
    <property type="entry name" value="Aminotransferase_I/II_large"/>
</dbReference>
<dbReference type="Gene3D" id="3.40.640.10">
    <property type="entry name" value="Type I PLP-dependent aspartate aminotransferase-like (Major domain)"/>
    <property type="match status" value="1"/>
</dbReference>
<dbReference type="Proteomes" id="UP000661507">
    <property type="component" value="Unassembled WGS sequence"/>
</dbReference>
<keyword evidence="5" id="KW-0808">Transferase</keyword>
<dbReference type="CDD" id="cd00609">
    <property type="entry name" value="AAT_like"/>
    <property type="match status" value="1"/>
</dbReference>
<evidence type="ECO:0000256" key="3">
    <source>
        <dbReference type="ARBA" id="ARBA00012753"/>
    </source>
</evidence>
<dbReference type="EC" id="2.6.1.1" evidence="3"/>
<accession>A0A917KIH2</accession>
<dbReference type="PANTHER" id="PTHR46383">
    <property type="entry name" value="ASPARTATE AMINOTRANSFERASE"/>
    <property type="match status" value="1"/>
</dbReference>
<evidence type="ECO:0000256" key="5">
    <source>
        <dbReference type="ARBA" id="ARBA00022679"/>
    </source>
</evidence>
<evidence type="ECO:0000256" key="6">
    <source>
        <dbReference type="ARBA" id="ARBA00022898"/>
    </source>
</evidence>
<reference evidence="9" key="1">
    <citation type="journal article" date="2014" name="Int. J. Syst. Evol. Microbiol.">
        <title>Complete genome sequence of Corynebacterium casei LMG S-19264T (=DSM 44701T), isolated from a smear-ripened cheese.</title>
        <authorList>
            <consortium name="US DOE Joint Genome Institute (JGI-PGF)"/>
            <person name="Walter F."/>
            <person name="Albersmeier A."/>
            <person name="Kalinowski J."/>
            <person name="Ruckert C."/>
        </authorList>
    </citation>
    <scope>NUCLEOTIDE SEQUENCE</scope>
    <source>
        <strain evidence="9">CGMCC 1.3617</strain>
    </source>
</reference>
<dbReference type="EMBL" id="BMKW01000005">
    <property type="protein sequence ID" value="GGJ15410.1"/>
    <property type="molecule type" value="Genomic_DNA"/>
</dbReference>
<evidence type="ECO:0000313" key="10">
    <source>
        <dbReference type="Proteomes" id="UP000661507"/>
    </source>
</evidence>
<comment type="cofactor">
    <cofactor evidence="1">
        <name>pyridoxal 5'-phosphate</name>
        <dbReference type="ChEBI" id="CHEBI:597326"/>
    </cofactor>
</comment>
<comment type="similarity">
    <text evidence="2">Belongs to the class-I pyridoxal-phosphate-dependent aminotransferase family.</text>
</comment>
<evidence type="ECO:0000259" key="8">
    <source>
        <dbReference type="Pfam" id="PF00155"/>
    </source>
</evidence>
<sequence>MPQLSPRIRDTQNPPIPAVRAWAARYDGAAGQILDLTQAVPGYPPHPDLLARLAEAAGGRAAATYGPIDGEPALREALAADISGFYGECVPSEAVAITSGGNLAFTMAMTVLADTGEAVMLPSPWYFNHRMALTALGIPCVPLDCRAEDGFIPDPDHAETLMAGVRAIVLVTPNNPTGAVYPPAIIARFADLARRHDAWLVLDETYRDFLAPSQCPPHTLFADPDWGDGFIHLYSFSKAYCVPGHRVAAIASGAGFRAGLMKALDTMQICAPRAAQTALAWGVEALRDWRLANRDLMAGRATTFRRAAAQLPGWRLDALGAYFAYLRLPEDAPDAIAMAERLAVERGLLGLPGPFFGPGQERHLRLAFANAEDSVIAQVPARLRGPVSRD</sequence>
<dbReference type="GO" id="GO:0004069">
    <property type="term" value="F:L-aspartate:2-oxoglutarate aminotransferase activity"/>
    <property type="evidence" value="ECO:0007669"/>
    <property type="project" value="UniProtKB-EC"/>
</dbReference>
<evidence type="ECO:0000256" key="4">
    <source>
        <dbReference type="ARBA" id="ARBA00022576"/>
    </source>
</evidence>
<dbReference type="PANTHER" id="PTHR46383:SF1">
    <property type="entry name" value="ASPARTATE AMINOTRANSFERASE"/>
    <property type="match status" value="1"/>
</dbReference>
<keyword evidence="6" id="KW-0663">Pyridoxal phosphate</keyword>
<dbReference type="InterPro" id="IPR050596">
    <property type="entry name" value="AspAT/PAT-like"/>
</dbReference>
<dbReference type="Pfam" id="PF00155">
    <property type="entry name" value="Aminotran_1_2"/>
    <property type="match status" value="1"/>
</dbReference>
<comment type="catalytic activity">
    <reaction evidence="7">
        <text>L-aspartate + 2-oxoglutarate = oxaloacetate + L-glutamate</text>
        <dbReference type="Rhea" id="RHEA:21824"/>
        <dbReference type="ChEBI" id="CHEBI:16452"/>
        <dbReference type="ChEBI" id="CHEBI:16810"/>
        <dbReference type="ChEBI" id="CHEBI:29985"/>
        <dbReference type="ChEBI" id="CHEBI:29991"/>
        <dbReference type="EC" id="2.6.1.1"/>
    </reaction>
</comment>
<dbReference type="SUPFAM" id="SSF53383">
    <property type="entry name" value="PLP-dependent transferases"/>
    <property type="match status" value="1"/>
</dbReference>
<name>A0A917KIH2_9PROT</name>
<gene>
    <name evidence="9" type="ORF">GCM10011320_23420</name>
</gene>
<comment type="caution">
    <text evidence="9">The sequence shown here is derived from an EMBL/GenBank/DDBJ whole genome shotgun (WGS) entry which is preliminary data.</text>
</comment>
<evidence type="ECO:0000256" key="1">
    <source>
        <dbReference type="ARBA" id="ARBA00001933"/>
    </source>
</evidence>